<evidence type="ECO:0000313" key="2">
    <source>
        <dbReference type="Proteomes" id="UP001204615"/>
    </source>
</evidence>
<keyword evidence="2" id="KW-1185">Reference proteome</keyword>
<sequence length="67" mass="7439">MQTMHAGSALRRGLRLFAGMLAGEKARSTAPEALAARSDLVSWCSEARTRREDELARSRFLQSFPES</sequence>
<proteinExistence type="predicted"/>
<accession>A0ABT1FFY6</accession>
<dbReference type="Proteomes" id="UP001204615">
    <property type="component" value="Unassembled WGS sequence"/>
</dbReference>
<dbReference type="RefSeq" id="WP_253567295.1">
    <property type="nucleotide sequence ID" value="NZ_JAMZEK010000003.1"/>
</dbReference>
<protein>
    <submittedName>
        <fullName evidence="1">Uncharacterized protein</fullName>
    </submittedName>
</protein>
<evidence type="ECO:0000313" key="1">
    <source>
        <dbReference type="EMBL" id="MCP1375077.1"/>
    </source>
</evidence>
<name>A0ABT1FFY6_9GAMM</name>
<organism evidence="1 2">
    <name type="scientific">Dyella lutea</name>
    <dbReference type="NCBI Taxonomy" id="2950441"/>
    <lineage>
        <taxon>Bacteria</taxon>
        <taxon>Pseudomonadati</taxon>
        <taxon>Pseudomonadota</taxon>
        <taxon>Gammaproteobacteria</taxon>
        <taxon>Lysobacterales</taxon>
        <taxon>Rhodanobacteraceae</taxon>
        <taxon>Dyella</taxon>
    </lineage>
</organism>
<dbReference type="EMBL" id="JAMZEK010000003">
    <property type="protein sequence ID" value="MCP1375077.1"/>
    <property type="molecule type" value="Genomic_DNA"/>
</dbReference>
<comment type="caution">
    <text evidence="1">The sequence shown here is derived from an EMBL/GenBank/DDBJ whole genome shotgun (WGS) entry which is preliminary data.</text>
</comment>
<gene>
    <name evidence="1" type="ORF">NC595_13590</name>
</gene>
<reference evidence="1 2" key="1">
    <citation type="submission" date="2022-06" db="EMBL/GenBank/DDBJ databases">
        <title>Dyella sp. Sa strain:Sa Genome sequencing.</title>
        <authorList>
            <person name="Park S."/>
        </authorList>
    </citation>
    <scope>NUCLEOTIDE SEQUENCE [LARGE SCALE GENOMIC DNA]</scope>
    <source>
        <strain evidence="1 2">Sa</strain>
    </source>
</reference>